<comment type="caution">
    <text evidence="3">The sequence shown here is derived from an EMBL/GenBank/DDBJ whole genome shotgun (WGS) entry which is preliminary data.</text>
</comment>
<dbReference type="KEGG" id="moo:BWL13_01590"/>
<reference evidence="3 4" key="1">
    <citation type="submission" date="2014-03" db="EMBL/GenBank/DDBJ databases">
        <title>Draft Genome Sequences of 13 Willow Endophytes.</title>
        <authorList>
            <person name="Gan H.Y."/>
            <person name="Gan H.M."/>
            <person name="Savka M.A."/>
            <person name="Hudson A.O."/>
        </authorList>
    </citation>
    <scope>NUCLEOTIDE SEQUENCE [LARGE SCALE GENOMIC DNA]</scope>
    <source>
        <strain evidence="3 4">RIT293</strain>
    </source>
</reference>
<dbReference type="PATRIC" id="fig|273677.3.peg.547"/>
<evidence type="ECO:0000313" key="4">
    <source>
        <dbReference type="Proteomes" id="UP000024001"/>
    </source>
</evidence>
<dbReference type="AlphaFoldDB" id="A0A031G078"/>
<feature type="transmembrane region" description="Helical" evidence="2">
    <location>
        <begin position="33"/>
        <end position="53"/>
    </location>
</feature>
<dbReference type="Proteomes" id="UP000024001">
    <property type="component" value="Unassembled WGS sequence"/>
</dbReference>
<dbReference type="EMBL" id="JFYO01000001">
    <property type="protein sequence ID" value="EZP29927.1"/>
    <property type="molecule type" value="Genomic_DNA"/>
</dbReference>
<feature type="region of interest" description="Disordered" evidence="1">
    <location>
        <begin position="62"/>
        <end position="85"/>
    </location>
</feature>
<organism evidence="3 4">
    <name type="scientific">Microbacterium oleivorans</name>
    <dbReference type="NCBI Taxonomy" id="273677"/>
    <lineage>
        <taxon>Bacteria</taxon>
        <taxon>Bacillati</taxon>
        <taxon>Actinomycetota</taxon>
        <taxon>Actinomycetes</taxon>
        <taxon>Micrococcales</taxon>
        <taxon>Microbacteriaceae</taxon>
        <taxon>Microbacterium</taxon>
    </lineage>
</organism>
<keyword evidence="2" id="KW-1133">Transmembrane helix</keyword>
<evidence type="ECO:0000256" key="2">
    <source>
        <dbReference type="SAM" id="Phobius"/>
    </source>
</evidence>
<keyword evidence="2" id="KW-0472">Membrane</keyword>
<keyword evidence="2" id="KW-0812">Transmembrane</keyword>
<sequence length="85" mass="9513">MRKYLFGTGLLSAVTGGVTLLRSARSPEPFTWRTALAWLSWGITLALAVGSVVDTRRASRGKLIPMDSPRDDDKKKLLKRRVSRR</sequence>
<proteinExistence type="predicted"/>
<evidence type="ECO:0000256" key="1">
    <source>
        <dbReference type="SAM" id="MobiDB-lite"/>
    </source>
</evidence>
<keyword evidence="3" id="KW-0830">Ubiquinone</keyword>
<name>A0A031G078_9MICO</name>
<feature type="compositionally biased region" description="Basic residues" evidence="1">
    <location>
        <begin position="76"/>
        <end position="85"/>
    </location>
</feature>
<accession>A0A031G078</accession>
<keyword evidence="4" id="KW-1185">Reference proteome</keyword>
<dbReference type="RefSeq" id="WP_036309299.1">
    <property type="nucleotide sequence ID" value="NZ_CP031421.1"/>
</dbReference>
<dbReference type="GeneID" id="91431972"/>
<protein>
    <submittedName>
        <fullName evidence="3">NADH:ubiquinone oxidoreductase, NADH-binding (51kD) subunit</fullName>
    </submittedName>
</protein>
<dbReference type="OrthoDB" id="5120536at2"/>
<evidence type="ECO:0000313" key="3">
    <source>
        <dbReference type="EMBL" id="EZP29927.1"/>
    </source>
</evidence>
<gene>
    <name evidence="3" type="ORF">BW34_00557</name>
</gene>